<accession>A0ABQ8JLK5</accession>
<reference evidence="1 2" key="1">
    <citation type="journal article" date="2018" name="J. Allergy Clin. Immunol.">
        <title>High-quality assembly of Dermatophagoides pteronyssinus genome and transcriptome reveals a wide range of novel allergens.</title>
        <authorList>
            <person name="Liu X.Y."/>
            <person name="Yang K.Y."/>
            <person name="Wang M.Q."/>
            <person name="Kwok J.S."/>
            <person name="Zeng X."/>
            <person name="Yang Z."/>
            <person name="Xiao X.J."/>
            <person name="Lau C.P."/>
            <person name="Li Y."/>
            <person name="Huang Z.M."/>
            <person name="Ba J.G."/>
            <person name="Yim A.K."/>
            <person name="Ouyang C.Y."/>
            <person name="Ngai S.M."/>
            <person name="Chan T.F."/>
            <person name="Leung E.L."/>
            <person name="Liu L."/>
            <person name="Liu Z.G."/>
            <person name="Tsui S.K."/>
        </authorList>
    </citation>
    <scope>NUCLEOTIDE SEQUENCE [LARGE SCALE GENOMIC DNA]</scope>
    <source>
        <strain evidence="1">Derp</strain>
    </source>
</reference>
<evidence type="ECO:0000313" key="1">
    <source>
        <dbReference type="EMBL" id="KAH9423496.1"/>
    </source>
</evidence>
<dbReference type="EMBL" id="NJHN03000032">
    <property type="protein sequence ID" value="KAH9423496.1"/>
    <property type="molecule type" value="Genomic_DNA"/>
</dbReference>
<comment type="caution">
    <text evidence="1">The sequence shown here is derived from an EMBL/GenBank/DDBJ whole genome shotgun (WGS) entry which is preliminary data.</text>
</comment>
<gene>
    <name evidence="1" type="ORF">DERP_003775</name>
</gene>
<keyword evidence="2" id="KW-1185">Reference proteome</keyword>
<dbReference type="Proteomes" id="UP000887458">
    <property type="component" value="Unassembled WGS sequence"/>
</dbReference>
<sequence>MTTSIITSTHKYIRLPQPVTVAFRPNSSILSGGKQIGDICGRKSIENNNTCHGHAPNAEFLPPTTFVLVAAVLLSILIEIGFDNPLYCSLVGELVAAVVEVAALPNRKPSAQVPKCLPSVLIHSQTNIQVPCSPIAFEHCFGRIFRQSPNFGK</sequence>
<proteinExistence type="predicted"/>
<name>A0ABQ8JLK5_DERPT</name>
<protein>
    <submittedName>
        <fullName evidence="1">Uncharacterized protein</fullName>
    </submittedName>
</protein>
<reference evidence="1 2" key="2">
    <citation type="journal article" date="2022" name="Mol. Biol. Evol.">
        <title>Comparative Genomics Reveals Insights into the Divergent Evolution of Astigmatic Mites and Household Pest Adaptations.</title>
        <authorList>
            <person name="Xiong Q."/>
            <person name="Wan A.T."/>
            <person name="Liu X."/>
            <person name="Fung C.S."/>
            <person name="Xiao X."/>
            <person name="Malainual N."/>
            <person name="Hou J."/>
            <person name="Wang L."/>
            <person name="Wang M."/>
            <person name="Yang K.Y."/>
            <person name="Cui Y."/>
            <person name="Leung E.L."/>
            <person name="Nong W."/>
            <person name="Shin S.K."/>
            <person name="Au S.W."/>
            <person name="Jeong K.Y."/>
            <person name="Chew F.T."/>
            <person name="Hui J.H."/>
            <person name="Leung T.F."/>
            <person name="Tungtrongchitr A."/>
            <person name="Zhong N."/>
            <person name="Liu Z."/>
            <person name="Tsui S.K."/>
        </authorList>
    </citation>
    <scope>NUCLEOTIDE SEQUENCE [LARGE SCALE GENOMIC DNA]</scope>
    <source>
        <strain evidence="1">Derp</strain>
    </source>
</reference>
<evidence type="ECO:0000313" key="2">
    <source>
        <dbReference type="Proteomes" id="UP000887458"/>
    </source>
</evidence>
<organism evidence="1 2">
    <name type="scientific">Dermatophagoides pteronyssinus</name>
    <name type="common">European house dust mite</name>
    <dbReference type="NCBI Taxonomy" id="6956"/>
    <lineage>
        <taxon>Eukaryota</taxon>
        <taxon>Metazoa</taxon>
        <taxon>Ecdysozoa</taxon>
        <taxon>Arthropoda</taxon>
        <taxon>Chelicerata</taxon>
        <taxon>Arachnida</taxon>
        <taxon>Acari</taxon>
        <taxon>Acariformes</taxon>
        <taxon>Sarcoptiformes</taxon>
        <taxon>Astigmata</taxon>
        <taxon>Psoroptidia</taxon>
        <taxon>Analgoidea</taxon>
        <taxon>Pyroglyphidae</taxon>
        <taxon>Dermatophagoidinae</taxon>
        <taxon>Dermatophagoides</taxon>
    </lineage>
</organism>